<dbReference type="InterPro" id="IPR050155">
    <property type="entry name" value="HAD-like_hydrolase_sf"/>
</dbReference>
<reference evidence="2" key="1">
    <citation type="submission" date="2016-10" db="EMBL/GenBank/DDBJ databases">
        <title>Comparative genomics uncovers the prolific and rare metabolic potential of the cyanobacterial genus Moorea.</title>
        <authorList>
            <person name="Leao T."/>
            <person name="Castelao G."/>
            <person name="Korobeynikov A."/>
            <person name="Monroe E.A."/>
            <person name="Podell S."/>
            <person name="Glukhov E."/>
            <person name="Allen E."/>
            <person name="Gerwick W.H."/>
            <person name="Gerwick L."/>
        </authorList>
    </citation>
    <scope>NUCLEOTIDE SEQUENCE [LARGE SCALE GENOMIC DNA]</scope>
    <source>
        <strain evidence="2">PAL-8-15-08-1</strain>
    </source>
</reference>
<evidence type="ECO:0000313" key="1">
    <source>
        <dbReference type="EMBL" id="AOX02563.1"/>
    </source>
</evidence>
<dbReference type="InterPro" id="IPR023198">
    <property type="entry name" value="PGP-like_dom2"/>
</dbReference>
<dbReference type="PANTHER" id="PTHR43434:SF1">
    <property type="entry name" value="PHOSPHOGLYCOLATE PHOSPHATASE"/>
    <property type="match status" value="1"/>
</dbReference>
<dbReference type="PANTHER" id="PTHR43434">
    <property type="entry name" value="PHOSPHOGLYCOLATE PHOSPHATASE"/>
    <property type="match status" value="1"/>
</dbReference>
<dbReference type="InterPro" id="IPR041492">
    <property type="entry name" value="HAD_2"/>
</dbReference>
<accession>A0A1D8TYE9</accession>
<dbReference type="Proteomes" id="UP000177870">
    <property type="component" value="Chromosome"/>
</dbReference>
<gene>
    <name evidence="1" type="ORF">BJP34_26750</name>
</gene>
<dbReference type="Gene3D" id="3.40.50.1000">
    <property type="entry name" value="HAD superfamily/HAD-like"/>
    <property type="match status" value="1"/>
</dbReference>
<dbReference type="SUPFAM" id="SSF56784">
    <property type="entry name" value="HAD-like"/>
    <property type="match status" value="1"/>
</dbReference>
<dbReference type="InterPro" id="IPR023214">
    <property type="entry name" value="HAD_sf"/>
</dbReference>
<name>A0A1D8TYE9_9CYAN</name>
<dbReference type="OrthoDB" id="9781769at2"/>
<proteinExistence type="predicted"/>
<organism evidence="1 2">
    <name type="scientific">Moorena producens PAL-8-15-08-1</name>
    <dbReference type="NCBI Taxonomy" id="1458985"/>
    <lineage>
        <taxon>Bacteria</taxon>
        <taxon>Bacillati</taxon>
        <taxon>Cyanobacteriota</taxon>
        <taxon>Cyanophyceae</taxon>
        <taxon>Coleofasciculales</taxon>
        <taxon>Coleofasciculaceae</taxon>
        <taxon>Moorena</taxon>
    </lineage>
</organism>
<dbReference type="Pfam" id="PF13419">
    <property type="entry name" value="HAD_2"/>
    <property type="match status" value="1"/>
</dbReference>
<evidence type="ECO:0000313" key="2">
    <source>
        <dbReference type="Proteomes" id="UP000177870"/>
    </source>
</evidence>
<dbReference type="InterPro" id="IPR036412">
    <property type="entry name" value="HAD-like_sf"/>
</dbReference>
<dbReference type="GO" id="GO:0006281">
    <property type="term" value="P:DNA repair"/>
    <property type="evidence" value="ECO:0007669"/>
    <property type="project" value="TreeGrafter"/>
</dbReference>
<dbReference type="KEGG" id="mpro:BJP34_26750"/>
<dbReference type="RefSeq" id="WP_070394967.1">
    <property type="nucleotide sequence ID" value="NZ_CP017599.1"/>
</dbReference>
<dbReference type="STRING" id="1458985.BJP34_26750"/>
<protein>
    <submittedName>
        <fullName evidence="1">Phosphatase</fullName>
    </submittedName>
</protein>
<dbReference type="GO" id="GO:0005829">
    <property type="term" value="C:cytosol"/>
    <property type="evidence" value="ECO:0007669"/>
    <property type="project" value="TreeGrafter"/>
</dbReference>
<dbReference type="EMBL" id="CP017599">
    <property type="protein sequence ID" value="AOX02563.1"/>
    <property type="molecule type" value="Genomic_DNA"/>
</dbReference>
<dbReference type="AlphaFoldDB" id="A0A1D8TYE9"/>
<dbReference type="GO" id="GO:0008967">
    <property type="term" value="F:phosphoglycolate phosphatase activity"/>
    <property type="evidence" value="ECO:0007669"/>
    <property type="project" value="TreeGrafter"/>
</dbReference>
<dbReference type="Gene3D" id="1.10.150.240">
    <property type="entry name" value="Putative phosphatase, domain 2"/>
    <property type="match status" value="1"/>
</dbReference>
<sequence length="227" mass="24891">MTTVLFWDIDSTLLTTKRAGIFALEEAASEVIGKTVSLTNIETAGMTDPIIAANILKQYGLSPEPKLVDQLLKYYVNYLPQSLPRREGYVLEGVIEILDALHDRTDVVSMLLTGNIEAGAFAKLSYYGLADYFSDGGFSDKTETRVDIAQQALAIASEKYGVIPSQKTYVIGDTPHDIHCGKAIGARVIAVASGKYDQKSLEEHQPWWTIPSLPSSTVFMEKIGLKN</sequence>